<dbReference type="VEuPathDB" id="CryptoDB:Vbra_3997"/>
<dbReference type="SUPFAM" id="SSF54695">
    <property type="entry name" value="POZ domain"/>
    <property type="match status" value="1"/>
</dbReference>
<evidence type="ECO:0000313" key="3">
    <source>
        <dbReference type="Proteomes" id="UP000041254"/>
    </source>
</evidence>
<name>A0A0G4EM99_VITBC</name>
<keyword evidence="3" id="KW-1185">Reference proteome</keyword>
<reference evidence="2 3" key="1">
    <citation type="submission" date="2014-11" db="EMBL/GenBank/DDBJ databases">
        <authorList>
            <person name="Zhu J."/>
            <person name="Qi W."/>
            <person name="Song R."/>
        </authorList>
    </citation>
    <scope>NUCLEOTIDE SEQUENCE [LARGE SCALE GENOMIC DNA]</scope>
</reference>
<evidence type="ECO:0008006" key="4">
    <source>
        <dbReference type="Google" id="ProtNLM"/>
    </source>
</evidence>
<sequence length="709" mass="76479">MKDPSGEPPVTAKDAPESSGTQADKPWRINVGGCTMEFPREVLLQDGLKDTRLAVLFHRFDESLLEDTDGITFIDANPHYFIWLDVKLGFLKAGWIDDIKLFSDDCPVKAFYHDLFFAKTTLSMTPQNDQGSEAFQNFMAVMGRFIKSSAARGTGGYKVLSAVVHGTTVSTTDATLAGLDTFGRRFTEFAAPVTDDSVPTATFEKVVDFVRRRRLAPEAVTALPIADDWPQLLSAFEMYDLMECVYLTMIGKSHSRIRRLFRSSQHGWSHEALLDRVAGAKGGLLFVIEAECGPVSPSWTRLTSRAASLLPALRAWLTGFFSRVWAVSPAPCQSSNTCDESEVRHHILACLIDGPLIAPSDPTAAVRTGRLTTFYSISGAFKDEGIVNIAMPDDQHFVEVAATQGAVKGSDGVSSGNVAIGGGRLWLGYGVDCRPGPDMRSCGHWVERDELPAGKTYLGGYSSTTGRATLAGSHLFTAQRLEVYEVSTTRPAEPVLSAAKLQELINMTGNANATPKLLYKGACDGWMYPTMLAKVGTATTLLLVIKDTGDHVIAAHLNGQLKQPADATAVETTKCPLALYSVCGAFSEADGITHIAVPDDQQYVNVARTQGAVKATNGVAVAGYVAIGGGRLWLGIGGPDGRPAGDLRRCSQWMERDELPTGKTYRGSYDDTSGWAHLGCCADLHVCGHGNLRTAAGVGQHVDRQWLSE</sequence>
<dbReference type="InterPro" id="IPR011333">
    <property type="entry name" value="SKP1/BTB/POZ_sf"/>
</dbReference>
<feature type="region of interest" description="Disordered" evidence="1">
    <location>
        <begin position="1"/>
        <end position="27"/>
    </location>
</feature>
<dbReference type="PhylomeDB" id="A0A0G4EM99"/>
<dbReference type="InParanoid" id="A0A0G4EM99"/>
<evidence type="ECO:0000256" key="1">
    <source>
        <dbReference type="SAM" id="MobiDB-lite"/>
    </source>
</evidence>
<evidence type="ECO:0000313" key="2">
    <source>
        <dbReference type="EMBL" id="CEL98110.1"/>
    </source>
</evidence>
<dbReference type="AlphaFoldDB" id="A0A0G4EM99"/>
<dbReference type="Proteomes" id="UP000041254">
    <property type="component" value="Unassembled WGS sequence"/>
</dbReference>
<dbReference type="Gene3D" id="3.30.710.10">
    <property type="entry name" value="Potassium Channel Kv1.1, Chain A"/>
    <property type="match status" value="1"/>
</dbReference>
<accession>A0A0G4EM99</accession>
<protein>
    <recommendedName>
        <fullName evidence="4">Potassium channel tetramerisation-type BTB domain-containing protein</fullName>
    </recommendedName>
</protein>
<organism evidence="2 3">
    <name type="scientific">Vitrella brassicaformis (strain CCMP3155)</name>
    <dbReference type="NCBI Taxonomy" id="1169540"/>
    <lineage>
        <taxon>Eukaryota</taxon>
        <taxon>Sar</taxon>
        <taxon>Alveolata</taxon>
        <taxon>Colpodellida</taxon>
        <taxon>Vitrellaceae</taxon>
        <taxon>Vitrella</taxon>
    </lineage>
</organism>
<proteinExistence type="predicted"/>
<gene>
    <name evidence="2" type="ORF">Vbra_3997</name>
</gene>
<dbReference type="EMBL" id="CDMY01000263">
    <property type="protein sequence ID" value="CEL98110.1"/>
    <property type="molecule type" value="Genomic_DNA"/>
</dbReference>